<accession>A0ABS8YQL6</accession>
<keyword evidence="2" id="KW-1185">Reference proteome</keyword>
<dbReference type="Proteomes" id="UP001199916">
    <property type="component" value="Unassembled WGS sequence"/>
</dbReference>
<organism evidence="1 2">
    <name type="scientific">Paenibacillus profundus</name>
    <dbReference type="NCBI Taxonomy" id="1173085"/>
    <lineage>
        <taxon>Bacteria</taxon>
        <taxon>Bacillati</taxon>
        <taxon>Bacillota</taxon>
        <taxon>Bacilli</taxon>
        <taxon>Bacillales</taxon>
        <taxon>Paenibacillaceae</taxon>
        <taxon>Paenibacillus</taxon>
    </lineage>
</organism>
<dbReference type="Pfam" id="PF02423">
    <property type="entry name" value="OCD_Mu_crystall"/>
    <property type="match status" value="1"/>
</dbReference>
<comment type="caution">
    <text evidence="1">The sequence shown here is derived from an EMBL/GenBank/DDBJ whole genome shotgun (WGS) entry which is preliminary data.</text>
</comment>
<proteinExistence type="predicted"/>
<sequence>MQLKSSATFMQAETPKKCIEDADIIITTTGSKAPLIQKDWVQAGTHIVCIGADMEGKQEIDERLFEDSKVVVDSLAQCTKRGELQHAVQQKSS</sequence>
<evidence type="ECO:0000313" key="2">
    <source>
        <dbReference type="Proteomes" id="UP001199916"/>
    </source>
</evidence>
<dbReference type="EMBL" id="JAJNBZ010000061">
    <property type="protein sequence ID" value="MCE5173607.1"/>
    <property type="molecule type" value="Genomic_DNA"/>
</dbReference>
<dbReference type="InterPro" id="IPR003462">
    <property type="entry name" value="ODC_Mu_crystall"/>
</dbReference>
<dbReference type="InterPro" id="IPR036291">
    <property type="entry name" value="NAD(P)-bd_dom_sf"/>
</dbReference>
<dbReference type="PANTHER" id="PTHR13812">
    <property type="entry name" value="KETIMINE REDUCTASE MU-CRYSTALLIN"/>
    <property type="match status" value="1"/>
</dbReference>
<dbReference type="SUPFAM" id="SSF51735">
    <property type="entry name" value="NAD(P)-binding Rossmann-fold domains"/>
    <property type="match status" value="1"/>
</dbReference>
<evidence type="ECO:0008006" key="3">
    <source>
        <dbReference type="Google" id="ProtNLM"/>
    </source>
</evidence>
<name>A0ABS8YQL6_9BACL</name>
<protein>
    <recommendedName>
        <fullName evidence="3">Quinate/shikimate 5-dehydrogenase/glutamyl-tRNA reductase domain-containing protein</fullName>
    </recommendedName>
</protein>
<dbReference type="PANTHER" id="PTHR13812:SF19">
    <property type="entry name" value="KETIMINE REDUCTASE MU-CRYSTALLIN"/>
    <property type="match status" value="1"/>
</dbReference>
<reference evidence="1 2" key="1">
    <citation type="submission" date="2021-11" db="EMBL/GenBank/DDBJ databases">
        <title>Draft genome sequence of Paenibacillus profundus YoMME, a new Gram-positive bacteria with exoelectrogenic properties.</title>
        <authorList>
            <person name="Hubenova Y."/>
            <person name="Hubenova E."/>
            <person name="Manasiev Y."/>
            <person name="Peykov S."/>
            <person name="Mitov M."/>
        </authorList>
    </citation>
    <scope>NUCLEOTIDE SEQUENCE [LARGE SCALE GENOMIC DNA]</scope>
    <source>
        <strain evidence="1 2">YoMME</strain>
    </source>
</reference>
<gene>
    <name evidence="1" type="ORF">LQV63_30730</name>
</gene>
<dbReference type="Gene3D" id="3.40.50.720">
    <property type="entry name" value="NAD(P)-binding Rossmann-like Domain"/>
    <property type="match status" value="1"/>
</dbReference>
<evidence type="ECO:0000313" key="1">
    <source>
        <dbReference type="EMBL" id="MCE5173607.1"/>
    </source>
</evidence>